<dbReference type="Proteomes" id="UP000642910">
    <property type="component" value="Unassembled WGS sequence"/>
</dbReference>
<name>A0ABS0F291_9BACL</name>
<reference evidence="2 3" key="1">
    <citation type="submission" date="2020-11" db="EMBL/GenBank/DDBJ databases">
        <title>Genomic insight of Alicyclobacillus mali FL 18 reveals a new arsenic-resistant strain, with potential in environmental biotechnology.</title>
        <authorList>
            <person name="Fiorentino G."/>
            <person name="Gallo G."/>
            <person name="Aulitto M."/>
        </authorList>
    </citation>
    <scope>NUCLEOTIDE SEQUENCE [LARGE SCALE GENOMIC DNA]</scope>
    <source>
        <strain evidence="2 3">FL 18</strain>
    </source>
</reference>
<keyword evidence="3" id="KW-1185">Reference proteome</keyword>
<proteinExistence type="predicted"/>
<accession>A0ABS0F291</accession>
<gene>
    <name evidence="2" type="ORF">IW967_05790</name>
</gene>
<sequence>MERRAPSAELAVIPDLQPFVRILSPTFVIGQITVHQVAGASVMSLGNTWASDFRHQAHVQQGFGNVYGSRSIVANNQWAPPVETRAREERPSPWPVRWVRS</sequence>
<evidence type="ECO:0008006" key="4">
    <source>
        <dbReference type="Google" id="ProtNLM"/>
    </source>
</evidence>
<dbReference type="RefSeq" id="WP_067850942.1">
    <property type="nucleotide sequence ID" value="NZ_JADPKZ010000036.1"/>
</dbReference>
<evidence type="ECO:0000313" key="2">
    <source>
        <dbReference type="EMBL" id="MBF8377384.1"/>
    </source>
</evidence>
<evidence type="ECO:0000256" key="1">
    <source>
        <dbReference type="SAM" id="MobiDB-lite"/>
    </source>
</evidence>
<organism evidence="2 3">
    <name type="scientific">Alicyclobacillus mali</name>
    <name type="common">ex Roth et al. 2021</name>
    <dbReference type="NCBI Taxonomy" id="1123961"/>
    <lineage>
        <taxon>Bacteria</taxon>
        <taxon>Bacillati</taxon>
        <taxon>Bacillota</taxon>
        <taxon>Bacilli</taxon>
        <taxon>Bacillales</taxon>
        <taxon>Alicyclobacillaceae</taxon>
        <taxon>Alicyclobacillus</taxon>
    </lineage>
</organism>
<protein>
    <recommendedName>
        <fullName evidence="4">Spore germination protein gerPA/gerPF</fullName>
    </recommendedName>
</protein>
<comment type="caution">
    <text evidence="2">The sequence shown here is derived from an EMBL/GenBank/DDBJ whole genome shotgun (WGS) entry which is preliminary data.</text>
</comment>
<evidence type="ECO:0000313" key="3">
    <source>
        <dbReference type="Proteomes" id="UP000642910"/>
    </source>
</evidence>
<dbReference type="EMBL" id="JADPKZ010000036">
    <property type="protein sequence ID" value="MBF8377384.1"/>
    <property type="molecule type" value="Genomic_DNA"/>
</dbReference>
<feature type="region of interest" description="Disordered" evidence="1">
    <location>
        <begin position="82"/>
        <end position="101"/>
    </location>
</feature>